<evidence type="ECO:0000313" key="2">
    <source>
        <dbReference type="EMBL" id="TDY72194.1"/>
    </source>
</evidence>
<protein>
    <submittedName>
        <fullName evidence="2">Uncharacterized protein</fullName>
    </submittedName>
</protein>
<evidence type="ECO:0000256" key="1">
    <source>
        <dbReference type="SAM" id="Phobius"/>
    </source>
</evidence>
<reference evidence="2 3" key="1">
    <citation type="submission" date="2019-03" db="EMBL/GenBank/DDBJ databases">
        <title>Genomic Encyclopedia of Archaeal and Bacterial Type Strains, Phase II (KMG-II): from individual species to whole genera.</title>
        <authorList>
            <person name="Goeker M."/>
        </authorList>
    </citation>
    <scope>NUCLEOTIDE SEQUENCE [LARGE SCALE GENOMIC DNA]</scope>
    <source>
        <strain evidence="2 3">DSM 21537</strain>
    </source>
</reference>
<keyword evidence="3" id="KW-1185">Reference proteome</keyword>
<dbReference type="RefSeq" id="WP_004785091.1">
    <property type="nucleotide sequence ID" value="NZ_SORO01000001.1"/>
</dbReference>
<feature type="transmembrane region" description="Helical" evidence="1">
    <location>
        <begin position="90"/>
        <end position="114"/>
    </location>
</feature>
<accession>A0A4R8MSM6</accession>
<sequence length="173" mass="20111">MRKFSLLTTLTLISLTSIQCFYGIARIGSTEWVNESFEITEERKKIKHATDFRNPPIYSKADIIAKWGEPSNIGKDVVCDYIAYRDGLEWNFIGVIVGFIPIPLLIFPSGFDYIKIYFKEEKSVGLTKPYYNTTHSYGYKCDHNNFCSIAFGRTSDYQYRQRKPTACFERPTY</sequence>
<dbReference type="STRING" id="1193051.LEP1GSC017_2774"/>
<evidence type="ECO:0000313" key="3">
    <source>
        <dbReference type="Proteomes" id="UP000294684"/>
    </source>
</evidence>
<dbReference type="GeneID" id="79826509"/>
<proteinExistence type="predicted"/>
<keyword evidence="1" id="KW-0812">Transmembrane</keyword>
<name>A0A4R8MSM6_LEPME</name>
<gene>
    <name evidence="2" type="ORF">CLV96_1181</name>
</gene>
<dbReference type="EMBL" id="SORO01000001">
    <property type="protein sequence ID" value="TDY72194.1"/>
    <property type="molecule type" value="Genomic_DNA"/>
</dbReference>
<dbReference type="OrthoDB" id="344321at2"/>
<keyword evidence="1" id="KW-1133">Transmembrane helix</keyword>
<comment type="caution">
    <text evidence="2">The sequence shown here is derived from an EMBL/GenBank/DDBJ whole genome shotgun (WGS) entry which is preliminary data.</text>
</comment>
<dbReference type="AlphaFoldDB" id="A0A4R8MSM6"/>
<dbReference type="Proteomes" id="UP000294684">
    <property type="component" value="Unassembled WGS sequence"/>
</dbReference>
<organism evidence="2 3">
    <name type="scientific">Leptospira meyeri</name>
    <dbReference type="NCBI Taxonomy" id="29508"/>
    <lineage>
        <taxon>Bacteria</taxon>
        <taxon>Pseudomonadati</taxon>
        <taxon>Spirochaetota</taxon>
        <taxon>Spirochaetia</taxon>
        <taxon>Leptospirales</taxon>
        <taxon>Leptospiraceae</taxon>
        <taxon>Leptospira</taxon>
    </lineage>
</organism>
<keyword evidence="1" id="KW-0472">Membrane</keyword>